<dbReference type="RefSeq" id="WP_242866297.1">
    <property type="nucleotide sequence ID" value="NZ_LITT01000002.1"/>
</dbReference>
<name>A0A170NL63_9CLOT</name>
<dbReference type="InterPro" id="IPR036390">
    <property type="entry name" value="WH_DNA-bd_sf"/>
</dbReference>
<evidence type="ECO:0000313" key="6">
    <source>
        <dbReference type="Proteomes" id="UP000077407"/>
    </source>
</evidence>
<dbReference type="InterPro" id="IPR023187">
    <property type="entry name" value="Tscrpt_reg_MarR-type_CS"/>
</dbReference>
<dbReference type="SUPFAM" id="SSF46785">
    <property type="entry name" value="Winged helix' DNA-binding domain"/>
    <property type="match status" value="1"/>
</dbReference>
<reference evidence="5 6" key="1">
    <citation type="journal article" date="2015" name="Biotechnol. Bioeng.">
        <title>Genome sequence and phenotypic characterization of Caulobacter segnis.</title>
        <authorList>
            <person name="Patel S."/>
            <person name="Fletcher B."/>
            <person name="Scott D.C."/>
            <person name="Ely B."/>
        </authorList>
    </citation>
    <scope>NUCLEOTIDE SEQUENCE [LARGE SCALE GENOMIC DNA]</scope>
    <source>
        <strain evidence="5 6">ERI-2</strain>
    </source>
</reference>
<evidence type="ECO:0000259" key="4">
    <source>
        <dbReference type="PROSITE" id="PS50995"/>
    </source>
</evidence>
<evidence type="ECO:0000256" key="3">
    <source>
        <dbReference type="ARBA" id="ARBA00023163"/>
    </source>
</evidence>
<feature type="domain" description="HTH marR-type" evidence="4">
    <location>
        <begin position="1"/>
        <end position="111"/>
    </location>
</feature>
<dbReference type="PROSITE" id="PS50995">
    <property type="entry name" value="HTH_MARR_2"/>
    <property type="match status" value="1"/>
</dbReference>
<dbReference type="PROSITE" id="PS01117">
    <property type="entry name" value="HTH_MARR_1"/>
    <property type="match status" value="1"/>
</dbReference>
<evidence type="ECO:0000256" key="2">
    <source>
        <dbReference type="ARBA" id="ARBA00023125"/>
    </source>
</evidence>
<dbReference type="AlphaFoldDB" id="A0A170NL63"/>
<dbReference type="PATRIC" id="fig|1538.10.peg.736"/>
<dbReference type="GO" id="GO:0003700">
    <property type="term" value="F:DNA-binding transcription factor activity"/>
    <property type="evidence" value="ECO:0007669"/>
    <property type="project" value="InterPro"/>
</dbReference>
<dbReference type="GO" id="GO:0003677">
    <property type="term" value="F:DNA binding"/>
    <property type="evidence" value="ECO:0007669"/>
    <property type="project" value="UniProtKB-KW"/>
</dbReference>
<dbReference type="Gene3D" id="1.10.10.10">
    <property type="entry name" value="Winged helix-like DNA-binding domain superfamily/Winged helix DNA-binding domain"/>
    <property type="match status" value="1"/>
</dbReference>
<sequence>MRCLINLLAFYAYLVRICKNPGIIQERVSEILKVDRATASRAIQKLERSGFISKKNDPNNRKISLLFPTKKGQEVYEILHEEEKYSSKVSLQDISREDQKVLLTLLKKMRTSLEPDWALVKKGGQREYLKKFHIK</sequence>
<dbReference type="PRINTS" id="PR00598">
    <property type="entry name" value="HTHMARR"/>
</dbReference>
<dbReference type="SMART" id="SM00347">
    <property type="entry name" value="HTH_MARR"/>
    <property type="match status" value="1"/>
</dbReference>
<keyword evidence="3" id="KW-0804">Transcription</keyword>
<gene>
    <name evidence="5" type="ORF">WY13_00252</name>
</gene>
<dbReference type="InterPro" id="IPR036388">
    <property type="entry name" value="WH-like_DNA-bd_sf"/>
</dbReference>
<dbReference type="Proteomes" id="UP000077407">
    <property type="component" value="Unassembled WGS sequence"/>
</dbReference>
<dbReference type="Pfam" id="PF01047">
    <property type="entry name" value="MarR"/>
    <property type="match status" value="1"/>
</dbReference>
<organism evidence="5 6">
    <name type="scientific">Clostridium ljungdahlii</name>
    <dbReference type="NCBI Taxonomy" id="1538"/>
    <lineage>
        <taxon>Bacteria</taxon>
        <taxon>Bacillati</taxon>
        <taxon>Bacillota</taxon>
        <taxon>Clostridia</taxon>
        <taxon>Eubacteriales</taxon>
        <taxon>Clostridiaceae</taxon>
        <taxon>Clostridium</taxon>
    </lineage>
</organism>
<dbReference type="InterPro" id="IPR000835">
    <property type="entry name" value="HTH_MarR-typ"/>
</dbReference>
<keyword evidence="2" id="KW-0238">DNA-binding</keyword>
<evidence type="ECO:0000256" key="1">
    <source>
        <dbReference type="ARBA" id="ARBA00023015"/>
    </source>
</evidence>
<proteinExistence type="predicted"/>
<keyword evidence="1" id="KW-0805">Transcription regulation</keyword>
<protein>
    <submittedName>
        <fullName evidence="5">MarR family protein</fullName>
    </submittedName>
</protein>
<dbReference type="PANTHER" id="PTHR42756:SF2">
    <property type="entry name" value="MARR FAMILY REGULATORY PROTEIN"/>
    <property type="match status" value="1"/>
</dbReference>
<dbReference type="EMBL" id="LITT01000002">
    <property type="protein sequence ID" value="OAA92163.1"/>
    <property type="molecule type" value="Genomic_DNA"/>
</dbReference>
<accession>A0A170NL63</accession>
<dbReference type="PANTHER" id="PTHR42756">
    <property type="entry name" value="TRANSCRIPTIONAL REGULATOR, MARR"/>
    <property type="match status" value="1"/>
</dbReference>
<comment type="caution">
    <text evidence="5">The sequence shown here is derived from an EMBL/GenBank/DDBJ whole genome shotgun (WGS) entry which is preliminary data.</text>
</comment>
<evidence type="ECO:0000313" key="5">
    <source>
        <dbReference type="EMBL" id="OAA92163.1"/>
    </source>
</evidence>